<sequence length="242" mass="27503">MIVIPTRLKSTRFENKILCDIFGVPMFIATANVAKKVDDVLIAVDDEKVLKIANDYGFKAVMTKTTHESGTDRINEAVSKMGLKDSEVIINLQADEPFFEGLNLTKFKEFAMEQILNQDAFMASAYKYIEKSEADNPNLVKVVVDENSTALYFSRSKIPFDREPYNDYKGHIGIYAYSVKTLMEFCDFSQSKLEKTEKLEQLRALSNGKKISMLKMESKSIGIDTKEDLEKALKVFKKVNND</sequence>
<evidence type="ECO:0000256" key="2">
    <source>
        <dbReference type="ARBA" id="ARBA00022695"/>
    </source>
</evidence>
<dbReference type="Gene3D" id="3.90.550.10">
    <property type="entry name" value="Spore Coat Polysaccharide Biosynthesis Protein SpsA, Chain A"/>
    <property type="match status" value="1"/>
</dbReference>
<keyword evidence="3" id="KW-0448">Lipopolysaccharide biosynthesis</keyword>
<evidence type="ECO:0000256" key="3">
    <source>
        <dbReference type="ARBA" id="ARBA00022985"/>
    </source>
</evidence>
<evidence type="ECO:0000313" key="5">
    <source>
        <dbReference type="Proteomes" id="UP000240535"/>
    </source>
</evidence>
<dbReference type="GO" id="GO:0009103">
    <property type="term" value="P:lipopolysaccharide biosynthetic process"/>
    <property type="evidence" value="ECO:0007669"/>
    <property type="project" value="UniProtKB-KW"/>
</dbReference>
<dbReference type="InterPro" id="IPR004528">
    <property type="entry name" value="KdsB"/>
</dbReference>
<dbReference type="PANTHER" id="PTHR42866:SF2">
    <property type="entry name" value="3-DEOXY-MANNO-OCTULOSONATE CYTIDYLYLTRANSFERASE, MITOCHONDRIAL"/>
    <property type="match status" value="1"/>
</dbReference>
<dbReference type="InterPro" id="IPR029044">
    <property type="entry name" value="Nucleotide-diphossugar_trans"/>
</dbReference>
<dbReference type="InterPro" id="IPR003329">
    <property type="entry name" value="Cytidylyl_trans"/>
</dbReference>
<reference evidence="5" key="1">
    <citation type="submission" date="2017-10" db="EMBL/GenBank/DDBJ databases">
        <title>Campylobacter species from seals.</title>
        <authorList>
            <person name="Gilbert M.J."/>
            <person name="Zomer A.L."/>
            <person name="Timmerman A.J."/>
            <person name="Duim B."/>
            <person name="Wagenaar J.A."/>
        </authorList>
    </citation>
    <scope>NUCLEOTIDE SEQUENCE [LARGE SCALE GENOMIC DNA]</scope>
    <source>
        <strain evidence="5">17S00004-5</strain>
    </source>
</reference>
<dbReference type="Proteomes" id="UP000240535">
    <property type="component" value="Unassembled WGS sequence"/>
</dbReference>
<dbReference type="AlphaFoldDB" id="A0A2P8R245"/>
<protein>
    <submittedName>
        <fullName evidence="4">3-deoxy-manno-octulosonate cytidylyltransferase</fullName>
    </submittedName>
</protein>
<dbReference type="EMBL" id="PDHH01000002">
    <property type="protein sequence ID" value="PSM52571.1"/>
    <property type="molecule type" value="Genomic_DNA"/>
</dbReference>
<keyword evidence="1 4" id="KW-0808">Transferase</keyword>
<evidence type="ECO:0000256" key="1">
    <source>
        <dbReference type="ARBA" id="ARBA00022679"/>
    </source>
</evidence>
<comment type="caution">
    <text evidence="4">The sequence shown here is derived from an EMBL/GenBank/DDBJ whole genome shotgun (WGS) entry which is preliminary data.</text>
</comment>
<gene>
    <name evidence="4" type="primary">kdsB</name>
    <name evidence="4" type="ORF">CQ405_02250</name>
</gene>
<dbReference type="Pfam" id="PF02348">
    <property type="entry name" value="CTP_transf_3"/>
    <property type="match status" value="1"/>
</dbReference>
<evidence type="ECO:0000313" key="4">
    <source>
        <dbReference type="EMBL" id="PSM52571.1"/>
    </source>
</evidence>
<accession>A0A2P8R245</accession>
<keyword evidence="2 4" id="KW-0548">Nucleotidyltransferase</keyword>
<keyword evidence="5" id="KW-1185">Reference proteome</keyword>
<proteinExistence type="predicted"/>
<dbReference type="GO" id="GO:0008690">
    <property type="term" value="F:3-deoxy-manno-octulosonate cytidylyltransferase activity"/>
    <property type="evidence" value="ECO:0007669"/>
    <property type="project" value="InterPro"/>
</dbReference>
<dbReference type="SUPFAM" id="SSF53448">
    <property type="entry name" value="Nucleotide-diphospho-sugar transferases"/>
    <property type="match status" value="1"/>
</dbReference>
<dbReference type="RefSeq" id="WP_106870179.1">
    <property type="nucleotide sequence ID" value="NZ_CP053841.1"/>
</dbReference>
<dbReference type="GO" id="GO:0005829">
    <property type="term" value="C:cytosol"/>
    <property type="evidence" value="ECO:0007669"/>
    <property type="project" value="TreeGrafter"/>
</dbReference>
<dbReference type="NCBIfam" id="TIGR00466">
    <property type="entry name" value="kdsB"/>
    <property type="match status" value="1"/>
</dbReference>
<dbReference type="OrthoDB" id="9815559at2"/>
<dbReference type="NCBIfam" id="NF003952">
    <property type="entry name" value="PRK05450.1-5"/>
    <property type="match status" value="1"/>
</dbReference>
<dbReference type="PANTHER" id="PTHR42866">
    <property type="entry name" value="3-DEOXY-MANNO-OCTULOSONATE CYTIDYLYLTRANSFERASE"/>
    <property type="match status" value="1"/>
</dbReference>
<dbReference type="CDD" id="cd02517">
    <property type="entry name" value="CMP-KDO-Synthetase"/>
    <property type="match status" value="1"/>
</dbReference>
<organism evidence="4 5">
    <name type="scientific">Campylobacter blaseri</name>
    <dbReference type="NCBI Taxonomy" id="2042961"/>
    <lineage>
        <taxon>Bacteria</taxon>
        <taxon>Pseudomonadati</taxon>
        <taxon>Campylobacterota</taxon>
        <taxon>Epsilonproteobacteria</taxon>
        <taxon>Campylobacterales</taxon>
        <taxon>Campylobacteraceae</taxon>
        <taxon>Campylobacter</taxon>
    </lineage>
</organism>
<name>A0A2P8R245_9BACT</name>